<evidence type="ECO:0000256" key="1">
    <source>
        <dbReference type="ARBA" id="ARBA00009981"/>
    </source>
</evidence>
<proteinExistence type="inferred from homology"/>
<accession>A0A1I2CMS9</accession>
<evidence type="ECO:0000256" key="2">
    <source>
        <dbReference type="RuleBase" id="RU362080"/>
    </source>
</evidence>
<feature type="region of interest" description="Disordered" evidence="3">
    <location>
        <begin position="58"/>
        <end position="123"/>
    </location>
</feature>
<feature type="compositionally biased region" description="Basic and acidic residues" evidence="3">
    <location>
        <begin position="98"/>
        <end position="109"/>
    </location>
</feature>
<comment type="similarity">
    <text evidence="1 2">Belongs to the phD/YefM antitoxin family.</text>
</comment>
<evidence type="ECO:0000313" key="4">
    <source>
        <dbReference type="EMBL" id="SFE69616.1"/>
    </source>
</evidence>
<keyword evidence="5" id="KW-1185">Reference proteome</keyword>
<dbReference type="InterPro" id="IPR036165">
    <property type="entry name" value="YefM-like_sf"/>
</dbReference>
<dbReference type="EMBL" id="FOMS01000014">
    <property type="protein sequence ID" value="SFE69616.1"/>
    <property type="molecule type" value="Genomic_DNA"/>
</dbReference>
<gene>
    <name evidence="4" type="ORF">SAMN04515678_11410</name>
</gene>
<organism evidence="4 5">
    <name type="scientific">Roseivivax sediminis</name>
    <dbReference type="NCBI Taxonomy" id="936889"/>
    <lineage>
        <taxon>Bacteria</taxon>
        <taxon>Pseudomonadati</taxon>
        <taxon>Pseudomonadota</taxon>
        <taxon>Alphaproteobacteria</taxon>
        <taxon>Rhodobacterales</taxon>
        <taxon>Roseobacteraceae</taxon>
        <taxon>Roseivivax</taxon>
    </lineage>
</organism>
<name>A0A1I2CMS9_9RHOB</name>
<dbReference type="NCBIfam" id="TIGR01552">
    <property type="entry name" value="phd_fam"/>
    <property type="match status" value="1"/>
</dbReference>
<dbReference type="Pfam" id="PF02604">
    <property type="entry name" value="PhdYeFM_antitox"/>
    <property type="match status" value="1"/>
</dbReference>
<sequence length="123" mass="13676">MINLEDAKNRFSALVDAALAGRPQEVSRRGKLAVVILAADEYHRLVAGARAERPSFAEHLMSFPADEGRGETPPAQGPRRATWPSEGRRFPGVATRQGSDRQCVRDQRARINSFRRPALRLNT</sequence>
<comment type="function">
    <text evidence="2">Antitoxin component of a type II toxin-antitoxin (TA) system.</text>
</comment>
<evidence type="ECO:0000313" key="5">
    <source>
        <dbReference type="Proteomes" id="UP000325289"/>
    </source>
</evidence>
<reference evidence="4 5" key="1">
    <citation type="submission" date="2016-10" db="EMBL/GenBank/DDBJ databases">
        <authorList>
            <person name="Varghese N."/>
            <person name="Submissions S."/>
        </authorList>
    </citation>
    <scope>NUCLEOTIDE SEQUENCE [LARGE SCALE GENOMIC DNA]</scope>
    <source>
        <strain evidence="5">YIM D21,KCTC 23444,ACCC 10710</strain>
    </source>
</reference>
<dbReference type="InterPro" id="IPR006442">
    <property type="entry name" value="Antitoxin_Phd/YefM"/>
</dbReference>
<dbReference type="RefSeq" id="WP_316633686.1">
    <property type="nucleotide sequence ID" value="NZ_FOMS01000014.1"/>
</dbReference>
<dbReference type="SUPFAM" id="SSF143120">
    <property type="entry name" value="YefM-like"/>
    <property type="match status" value="1"/>
</dbReference>
<dbReference type="AlphaFoldDB" id="A0A1I2CMS9"/>
<dbReference type="Proteomes" id="UP000325289">
    <property type="component" value="Unassembled WGS sequence"/>
</dbReference>
<dbReference type="Gene3D" id="3.40.1620.10">
    <property type="entry name" value="YefM-like domain"/>
    <property type="match status" value="1"/>
</dbReference>
<protein>
    <recommendedName>
        <fullName evidence="2">Antitoxin</fullName>
    </recommendedName>
</protein>
<evidence type="ECO:0000256" key="3">
    <source>
        <dbReference type="SAM" id="MobiDB-lite"/>
    </source>
</evidence>